<dbReference type="EnsemblPlants" id="Kaladp0044s0043.1.v1.1">
    <property type="protein sequence ID" value="Kaladp0044s0043.1.v1.1.CDS.1"/>
    <property type="gene ID" value="Kaladp0044s0043.v1.1"/>
</dbReference>
<accession>A0A7N0TSK5</accession>
<name>A0A7N0TSK5_KALFE</name>
<evidence type="ECO:0000256" key="2">
    <source>
        <dbReference type="ARBA" id="ARBA00009178"/>
    </source>
</evidence>
<evidence type="ECO:0000256" key="4">
    <source>
        <dbReference type="ARBA" id="ARBA00022702"/>
    </source>
</evidence>
<dbReference type="OMA" id="MSQPRFL"/>
<proteinExistence type="inferred from homology"/>
<dbReference type="GO" id="GO:0005576">
    <property type="term" value="C:extracellular region"/>
    <property type="evidence" value="ECO:0007669"/>
    <property type="project" value="UniProtKB-SubCell"/>
</dbReference>
<evidence type="ECO:0000313" key="8">
    <source>
        <dbReference type="EnsemblPlants" id="Kaladp0044s0043.1.v1.1.CDS.1"/>
    </source>
</evidence>
<evidence type="ECO:0000256" key="5">
    <source>
        <dbReference type="ARBA" id="ARBA00022729"/>
    </source>
</evidence>
<organism evidence="8 9">
    <name type="scientific">Kalanchoe fedtschenkoi</name>
    <name type="common">Lavender scallops</name>
    <name type="synonym">South American air plant</name>
    <dbReference type="NCBI Taxonomy" id="63787"/>
    <lineage>
        <taxon>Eukaryota</taxon>
        <taxon>Viridiplantae</taxon>
        <taxon>Streptophyta</taxon>
        <taxon>Embryophyta</taxon>
        <taxon>Tracheophyta</taxon>
        <taxon>Spermatophyta</taxon>
        <taxon>Magnoliopsida</taxon>
        <taxon>eudicotyledons</taxon>
        <taxon>Gunneridae</taxon>
        <taxon>Pentapetalae</taxon>
        <taxon>Saxifragales</taxon>
        <taxon>Crassulaceae</taxon>
        <taxon>Kalanchoe</taxon>
    </lineage>
</organism>
<reference evidence="8" key="1">
    <citation type="submission" date="2021-01" db="UniProtKB">
        <authorList>
            <consortium name="EnsemblPlants"/>
        </authorList>
    </citation>
    <scope>IDENTIFICATION</scope>
</reference>
<keyword evidence="4" id="KW-0372">Hormone</keyword>
<dbReference type="PANTHER" id="PTHR33136">
    <property type="entry name" value="RAPID ALKALINIZATION FACTOR-LIKE"/>
    <property type="match status" value="1"/>
</dbReference>
<dbReference type="PANTHER" id="PTHR33136:SF36">
    <property type="entry name" value="PROTEIN RALF-LIKE 31"/>
    <property type="match status" value="1"/>
</dbReference>
<evidence type="ECO:0000256" key="3">
    <source>
        <dbReference type="ARBA" id="ARBA00022525"/>
    </source>
</evidence>
<keyword evidence="6" id="KW-1015">Disulfide bond</keyword>
<dbReference type="Proteomes" id="UP000594263">
    <property type="component" value="Unplaced"/>
</dbReference>
<protein>
    <submittedName>
        <fullName evidence="8">Uncharacterized protein</fullName>
    </submittedName>
</protein>
<dbReference type="GO" id="GO:0019722">
    <property type="term" value="P:calcium-mediated signaling"/>
    <property type="evidence" value="ECO:0007669"/>
    <property type="project" value="TreeGrafter"/>
</dbReference>
<evidence type="ECO:0000256" key="6">
    <source>
        <dbReference type="ARBA" id="ARBA00023157"/>
    </source>
</evidence>
<keyword evidence="3" id="KW-0964">Secreted</keyword>
<comment type="subcellular location">
    <subcellularLocation>
        <location evidence="1">Secreted</location>
    </subcellularLocation>
</comment>
<sequence length="139" mass="15584">MKKKVGKGKLNHILAFWCLVLLLLHTHLSVGKRVSAMVMDSVKSSELDAMLRREGCAGSGMKCGFPEDAEVQLDTEINRRVLLMQKSYISYETLKRDSTPCERPGASYYNCRSTGVANPYSRGCQMIVGCARDIRDNNY</sequence>
<dbReference type="AlphaFoldDB" id="A0A7N0TSK5"/>
<feature type="chain" id="PRO_5029459410" evidence="7">
    <location>
        <begin position="32"/>
        <end position="139"/>
    </location>
</feature>
<evidence type="ECO:0000313" key="9">
    <source>
        <dbReference type="Proteomes" id="UP000594263"/>
    </source>
</evidence>
<evidence type="ECO:0000256" key="7">
    <source>
        <dbReference type="SAM" id="SignalP"/>
    </source>
</evidence>
<comment type="similarity">
    <text evidence="2">Belongs to the plant rapid alkalinization factor (RALF) family.</text>
</comment>
<dbReference type="GO" id="GO:0005179">
    <property type="term" value="F:hormone activity"/>
    <property type="evidence" value="ECO:0007669"/>
    <property type="project" value="UniProtKB-KW"/>
</dbReference>
<dbReference type="InterPro" id="IPR008801">
    <property type="entry name" value="RALF"/>
</dbReference>
<dbReference type="Pfam" id="PF05498">
    <property type="entry name" value="RALF"/>
    <property type="match status" value="1"/>
</dbReference>
<dbReference type="GO" id="GO:0009506">
    <property type="term" value="C:plasmodesma"/>
    <property type="evidence" value="ECO:0007669"/>
    <property type="project" value="TreeGrafter"/>
</dbReference>
<keyword evidence="9" id="KW-1185">Reference proteome</keyword>
<keyword evidence="5 7" id="KW-0732">Signal</keyword>
<evidence type="ECO:0000256" key="1">
    <source>
        <dbReference type="ARBA" id="ARBA00004613"/>
    </source>
</evidence>
<feature type="signal peptide" evidence="7">
    <location>
        <begin position="1"/>
        <end position="31"/>
    </location>
</feature>
<dbReference type="Gramene" id="Kaladp0044s0043.1.v1.1">
    <property type="protein sequence ID" value="Kaladp0044s0043.1.v1.1.CDS.1"/>
    <property type="gene ID" value="Kaladp0044s0043.v1.1"/>
</dbReference>